<dbReference type="Pfam" id="PF09339">
    <property type="entry name" value="HTH_IclR"/>
    <property type="match status" value="1"/>
</dbReference>
<dbReference type="EMBL" id="SPMX01000018">
    <property type="protein sequence ID" value="NMQ05275.1"/>
    <property type="molecule type" value="Genomic_DNA"/>
</dbReference>
<reference evidence="2" key="1">
    <citation type="submission" date="2019-03" db="EMBL/GenBank/DDBJ databases">
        <title>Metabolic reconstructions from genomes of highly enriched 'Candidatus Accumulibacter' and 'Candidatus Competibacter' bioreactor populations.</title>
        <authorList>
            <person name="Annavajhala M.K."/>
            <person name="Welles L."/>
            <person name="Abbas B."/>
            <person name="Sorokin D."/>
            <person name="Park H."/>
            <person name="Van Loosdrecht M."/>
            <person name="Chandran K."/>
        </authorList>
    </citation>
    <scope>NUCLEOTIDE SEQUENCE</scope>
    <source>
        <strain evidence="2">SBR_L</strain>
    </source>
</reference>
<feature type="domain" description="HTH iclR-type" evidence="1">
    <location>
        <begin position="9"/>
        <end position="71"/>
    </location>
</feature>
<dbReference type="SUPFAM" id="SSF46785">
    <property type="entry name" value="Winged helix' DNA-binding domain"/>
    <property type="match status" value="1"/>
</dbReference>
<accession>A0ABX1T6J7</accession>
<dbReference type="InterPro" id="IPR036388">
    <property type="entry name" value="WH-like_DNA-bd_sf"/>
</dbReference>
<evidence type="ECO:0000313" key="3">
    <source>
        <dbReference type="Proteomes" id="UP000886469"/>
    </source>
</evidence>
<evidence type="ECO:0000313" key="2">
    <source>
        <dbReference type="EMBL" id="NMQ05275.1"/>
    </source>
</evidence>
<dbReference type="InterPro" id="IPR005471">
    <property type="entry name" value="Tscrpt_reg_IclR_N"/>
</dbReference>
<organism evidence="2 3">
    <name type="scientific">Candidatus Accumulibacter contiguus</name>
    <dbReference type="NCBI Taxonomy" id="2954381"/>
    <lineage>
        <taxon>Bacteria</taxon>
        <taxon>Pseudomonadati</taxon>
        <taxon>Pseudomonadota</taxon>
        <taxon>Betaproteobacteria</taxon>
        <taxon>Candidatus Accumulibacter</taxon>
    </lineage>
</organism>
<dbReference type="PANTHER" id="PTHR30136:SF24">
    <property type="entry name" value="HTH-TYPE TRANSCRIPTIONAL REPRESSOR ALLR"/>
    <property type="match status" value="1"/>
</dbReference>
<gene>
    <name evidence="2" type="ORF">E4Q08_08325</name>
</gene>
<proteinExistence type="predicted"/>
<name>A0ABX1T6J7_9PROT</name>
<dbReference type="Gene3D" id="1.10.10.10">
    <property type="entry name" value="Winged helix-like DNA-binding domain superfamily/Winged helix DNA-binding domain"/>
    <property type="match status" value="1"/>
</dbReference>
<sequence>MSDPHALHNAAQLRLMDVIRALAGHEVFGLRLADIAKAVGTAEPMVHRDLQTMAHKGWAVQDPAKRWRLGPEPVQIAVQFSYGLRQAQAAVAEVEQRYTRLPG</sequence>
<dbReference type="Proteomes" id="UP000886469">
    <property type="component" value="Unassembled WGS sequence"/>
</dbReference>
<comment type="caution">
    <text evidence="2">The sequence shown here is derived from an EMBL/GenBank/DDBJ whole genome shotgun (WGS) entry which is preliminary data.</text>
</comment>
<dbReference type="SMART" id="SM00346">
    <property type="entry name" value="HTH_ICLR"/>
    <property type="match status" value="1"/>
</dbReference>
<protein>
    <recommendedName>
        <fullName evidence="1">HTH iclR-type domain-containing protein</fullName>
    </recommendedName>
</protein>
<keyword evidence="3" id="KW-1185">Reference proteome</keyword>
<dbReference type="InterPro" id="IPR036390">
    <property type="entry name" value="WH_DNA-bd_sf"/>
</dbReference>
<evidence type="ECO:0000259" key="1">
    <source>
        <dbReference type="PROSITE" id="PS51077"/>
    </source>
</evidence>
<dbReference type="RefSeq" id="WP_169070040.1">
    <property type="nucleotide sequence ID" value="NZ_SPMX01000018.1"/>
</dbReference>
<dbReference type="PANTHER" id="PTHR30136">
    <property type="entry name" value="HELIX-TURN-HELIX TRANSCRIPTIONAL REGULATOR, ICLR FAMILY"/>
    <property type="match status" value="1"/>
</dbReference>
<dbReference type="PROSITE" id="PS51077">
    <property type="entry name" value="HTH_ICLR"/>
    <property type="match status" value="1"/>
</dbReference>
<dbReference type="InterPro" id="IPR050707">
    <property type="entry name" value="HTH_MetabolicPath_Reg"/>
</dbReference>